<dbReference type="CDD" id="cd05797">
    <property type="entry name" value="Ribosomal_L10"/>
    <property type="match status" value="1"/>
</dbReference>
<dbReference type="Gene3D" id="3.30.70.1730">
    <property type="match status" value="1"/>
</dbReference>
<dbReference type="NCBIfam" id="NF000955">
    <property type="entry name" value="PRK00099.1-1"/>
    <property type="match status" value="1"/>
</dbReference>
<keyword evidence="3 5" id="KW-0687">Ribonucleoprotein</keyword>
<evidence type="ECO:0000313" key="7">
    <source>
        <dbReference type="Proteomes" id="UP000230959"/>
    </source>
</evidence>
<dbReference type="HAMAP" id="MF_00362">
    <property type="entry name" value="Ribosomal_uL10"/>
    <property type="match status" value="1"/>
</dbReference>
<reference evidence="7" key="1">
    <citation type="submission" date="2017-09" db="EMBL/GenBank/DDBJ databases">
        <title>Depth-based differentiation of microbial function through sediment-hosted aquifers and enrichment of novel symbionts in the deep terrestrial subsurface.</title>
        <authorList>
            <person name="Probst A.J."/>
            <person name="Ladd B."/>
            <person name="Jarett J.K."/>
            <person name="Geller-Mcgrath D.E."/>
            <person name="Sieber C.M.K."/>
            <person name="Emerson J.B."/>
            <person name="Anantharaman K."/>
            <person name="Thomas B.C."/>
            <person name="Malmstrom R."/>
            <person name="Stieglmeier M."/>
            <person name="Klingl A."/>
            <person name="Woyke T."/>
            <person name="Ryan C.M."/>
            <person name="Banfield J.F."/>
        </authorList>
    </citation>
    <scope>NUCLEOTIDE SEQUENCE [LARGE SCALE GENOMIC DNA]</scope>
</reference>
<evidence type="ECO:0000313" key="6">
    <source>
        <dbReference type="EMBL" id="PJE73778.1"/>
    </source>
</evidence>
<dbReference type="InterPro" id="IPR002363">
    <property type="entry name" value="Ribosomal_uL10_CS_bac"/>
</dbReference>
<sequence>MAITKQKKGVILRDLEENIKQANMVMFINFHGLNVAAASELRRMLGKIGAKITVAKKTLIKKALVAAGFEGEMPSLDGEIAVAFSSEEPTVAAKAVQQFAKKNEAIKIIGGVFESGYIGKEKMIMLANIPSREVLLGQFVNVISSPARGMVVTLNGVMKKFAVALSEIAKQKQVA</sequence>
<dbReference type="InterPro" id="IPR047865">
    <property type="entry name" value="Ribosomal_uL10_bac_type"/>
</dbReference>
<gene>
    <name evidence="5 6" type="primary">rplJ</name>
    <name evidence="6" type="ORF">COV02_00790</name>
</gene>
<evidence type="ECO:0000256" key="3">
    <source>
        <dbReference type="ARBA" id="ARBA00023274"/>
    </source>
</evidence>
<proteinExistence type="inferred from homology"/>
<dbReference type="SUPFAM" id="SSF160369">
    <property type="entry name" value="Ribosomal protein L10-like"/>
    <property type="match status" value="1"/>
</dbReference>
<evidence type="ECO:0000256" key="2">
    <source>
        <dbReference type="ARBA" id="ARBA00022980"/>
    </source>
</evidence>
<dbReference type="PROSITE" id="PS01109">
    <property type="entry name" value="RIBOSOMAL_L10"/>
    <property type="match status" value="1"/>
</dbReference>
<comment type="caution">
    <text evidence="6">The sequence shown here is derived from an EMBL/GenBank/DDBJ whole genome shotgun (WGS) entry which is preliminary data.</text>
</comment>
<keyword evidence="5" id="KW-0694">RNA-binding</keyword>
<accession>A0A2M8LB02</accession>
<comment type="function">
    <text evidence="5">Forms part of the ribosomal stalk, playing a central role in the interaction of the ribosome with GTP-bound translation factors.</text>
</comment>
<dbReference type="GO" id="GO:0015934">
    <property type="term" value="C:large ribosomal subunit"/>
    <property type="evidence" value="ECO:0007669"/>
    <property type="project" value="InterPro"/>
</dbReference>
<dbReference type="PANTHER" id="PTHR11560">
    <property type="entry name" value="39S RIBOSOMAL PROTEIN L10, MITOCHONDRIAL"/>
    <property type="match status" value="1"/>
</dbReference>
<name>A0A2M8LB02_9BACT</name>
<dbReference type="InterPro" id="IPR022973">
    <property type="entry name" value="Ribosomal_uL10_bac"/>
</dbReference>
<protein>
    <recommendedName>
        <fullName evidence="4 5">Large ribosomal subunit protein uL10</fullName>
    </recommendedName>
</protein>
<comment type="subunit">
    <text evidence="5">Part of the ribosomal stalk of the 50S ribosomal subunit. The N-terminus interacts with L11 and the large rRNA to form the base of the stalk. The C-terminus forms an elongated spine to which L12 dimers bind in a sequential fashion forming a multimeric L10(L12)X complex.</text>
</comment>
<dbReference type="GO" id="GO:0003735">
    <property type="term" value="F:structural constituent of ribosome"/>
    <property type="evidence" value="ECO:0007669"/>
    <property type="project" value="InterPro"/>
</dbReference>
<dbReference type="GO" id="GO:0006412">
    <property type="term" value="P:translation"/>
    <property type="evidence" value="ECO:0007669"/>
    <property type="project" value="UniProtKB-UniRule"/>
</dbReference>
<dbReference type="Pfam" id="PF00466">
    <property type="entry name" value="Ribosomal_L10"/>
    <property type="match status" value="1"/>
</dbReference>
<evidence type="ECO:0000256" key="5">
    <source>
        <dbReference type="HAMAP-Rule" id="MF_00362"/>
    </source>
</evidence>
<dbReference type="Gene3D" id="6.10.250.290">
    <property type="match status" value="1"/>
</dbReference>
<dbReference type="InterPro" id="IPR043141">
    <property type="entry name" value="Ribosomal_uL10-like_sf"/>
</dbReference>
<dbReference type="InterPro" id="IPR001790">
    <property type="entry name" value="Ribosomal_uL10"/>
</dbReference>
<dbReference type="GO" id="GO:0070180">
    <property type="term" value="F:large ribosomal subunit rRNA binding"/>
    <property type="evidence" value="ECO:0007669"/>
    <property type="project" value="UniProtKB-UniRule"/>
</dbReference>
<evidence type="ECO:0000256" key="4">
    <source>
        <dbReference type="ARBA" id="ARBA00035202"/>
    </source>
</evidence>
<dbReference type="AlphaFoldDB" id="A0A2M8LB02"/>
<comment type="similarity">
    <text evidence="1 5">Belongs to the universal ribosomal protein uL10 family.</text>
</comment>
<keyword evidence="2 5" id="KW-0689">Ribosomal protein</keyword>
<dbReference type="EMBL" id="PFER01000013">
    <property type="protein sequence ID" value="PJE73778.1"/>
    <property type="molecule type" value="Genomic_DNA"/>
</dbReference>
<evidence type="ECO:0000256" key="1">
    <source>
        <dbReference type="ARBA" id="ARBA00008889"/>
    </source>
</evidence>
<organism evidence="6 7">
    <name type="scientific">Candidatus Terrybacteria bacterium CG10_big_fil_rev_8_21_14_0_10_41_10</name>
    <dbReference type="NCBI Taxonomy" id="1975026"/>
    <lineage>
        <taxon>Bacteria</taxon>
        <taxon>Candidatus Terryibacteriota</taxon>
    </lineage>
</organism>
<dbReference type="Proteomes" id="UP000230959">
    <property type="component" value="Unassembled WGS sequence"/>
</dbReference>
<keyword evidence="5" id="KW-0699">rRNA-binding</keyword>